<dbReference type="AlphaFoldDB" id="A0A177CDJ3"/>
<sequence length="675" mass="71159">MRLLLTQGRGTATRTREEAFCFSMYQGWATGQPASVGTGASEPSTDVVWPDASRAPQRDKALRTYKDSNLPTRRPGGGGAGGADWAGRALHEHVGVAEGQQMQSRSGSRTSAMLALSASGSVGGLALAEYAAGGHMMERPTHAWAGEASDDKQSWSIDGRRTRTGLASPVDCGDPGGPACGTTTSSARPGYLSSGPVSHAAGTRSSGSGVFLACHSIVCGTCRTQRGRCNKRGASSALAFERPGRSSGRALRQHISRSPRGGSCSYFRALCRRPGCEGIECEGTGRVRPCGGDRGGSHVWSSTSTRRPLAVVDSWRCPEPGATAPRLLVCSSALVASLATVGVCCAAGACQGQGLADAAMSAVCREQPATNGDHQQCASCAPGTDAPSPRRWAWQPSHESRERRAVGTSGCPSQDDVCMRLSFRVRPGRRSTAVQRRAPGASERRAISRARESGTGSYSCCGRRRLRPATRRRASASLQPAEASGLEARLALLQMMRACGEQQRPSLRPRIGSPLADSRARQTDCARPRSTSRSRAPGLPRTNPEHLAVVLLCVVTAPGRRLDLSPRAGPLHARRGSSLQTRLLSRLSGACATMVRCDRSASARGAGARSSQARCRPLGLLSGCPGPTQRVLPIRLPAPVAPRLHDLILTRIALVFWTAPKPPHPPLVLFAIRSS</sequence>
<feature type="region of interest" description="Disordered" evidence="1">
    <location>
        <begin position="501"/>
        <end position="542"/>
    </location>
</feature>
<dbReference type="Proteomes" id="UP000077069">
    <property type="component" value="Unassembled WGS sequence"/>
</dbReference>
<dbReference type="RefSeq" id="XP_018035327.1">
    <property type="nucleotide sequence ID" value="XM_018180262.1"/>
</dbReference>
<gene>
    <name evidence="2" type="ORF">CC84DRAFT_1177091</name>
</gene>
<name>A0A177CDJ3_9PLEO</name>
<dbReference type="GeneID" id="28763748"/>
<accession>A0A177CDJ3</accession>
<keyword evidence="3" id="KW-1185">Reference proteome</keyword>
<feature type="compositionally biased region" description="Basic and acidic residues" evidence="1">
    <location>
        <begin position="518"/>
        <end position="527"/>
    </location>
</feature>
<feature type="region of interest" description="Disordered" evidence="1">
    <location>
        <begin position="429"/>
        <end position="449"/>
    </location>
</feature>
<proteinExistence type="predicted"/>
<dbReference type="EMBL" id="KV441553">
    <property type="protein sequence ID" value="OAG04962.1"/>
    <property type="molecule type" value="Genomic_DNA"/>
</dbReference>
<organism evidence="2 3">
    <name type="scientific">Paraphaeosphaeria sporulosa</name>
    <dbReference type="NCBI Taxonomy" id="1460663"/>
    <lineage>
        <taxon>Eukaryota</taxon>
        <taxon>Fungi</taxon>
        <taxon>Dikarya</taxon>
        <taxon>Ascomycota</taxon>
        <taxon>Pezizomycotina</taxon>
        <taxon>Dothideomycetes</taxon>
        <taxon>Pleosporomycetidae</taxon>
        <taxon>Pleosporales</taxon>
        <taxon>Massarineae</taxon>
        <taxon>Didymosphaeriaceae</taxon>
        <taxon>Paraphaeosphaeria</taxon>
    </lineage>
</organism>
<protein>
    <submittedName>
        <fullName evidence="2">Uncharacterized protein</fullName>
    </submittedName>
</protein>
<evidence type="ECO:0000313" key="2">
    <source>
        <dbReference type="EMBL" id="OAG04962.1"/>
    </source>
</evidence>
<feature type="region of interest" description="Disordered" evidence="1">
    <location>
        <begin position="388"/>
        <end position="411"/>
    </location>
</feature>
<dbReference type="InParanoid" id="A0A177CDJ3"/>
<evidence type="ECO:0000256" key="1">
    <source>
        <dbReference type="SAM" id="MobiDB-lite"/>
    </source>
</evidence>
<reference evidence="2 3" key="1">
    <citation type="submission" date="2016-05" db="EMBL/GenBank/DDBJ databases">
        <title>Comparative analysis of secretome profiles of manganese(II)-oxidizing ascomycete fungi.</title>
        <authorList>
            <consortium name="DOE Joint Genome Institute"/>
            <person name="Zeiner C.A."/>
            <person name="Purvine S.O."/>
            <person name="Zink E.M."/>
            <person name="Wu S."/>
            <person name="Pasa-Tolic L."/>
            <person name="Chaput D.L."/>
            <person name="Haridas S."/>
            <person name="Grigoriev I.V."/>
            <person name="Santelli C.M."/>
            <person name="Hansel C.M."/>
        </authorList>
    </citation>
    <scope>NUCLEOTIDE SEQUENCE [LARGE SCALE GENOMIC DNA]</scope>
    <source>
        <strain evidence="2 3">AP3s5-JAC2a</strain>
    </source>
</reference>
<feature type="region of interest" description="Disordered" evidence="1">
    <location>
        <begin position="34"/>
        <end position="58"/>
    </location>
</feature>
<feature type="compositionally biased region" description="Low complexity" evidence="1">
    <location>
        <begin position="528"/>
        <end position="537"/>
    </location>
</feature>
<evidence type="ECO:0000313" key="3">
    <source>
        <dbReference type="Proteomes" id="UP000077069"/>
    </source>
</evidence>